<keyword evidence="4" id="KW-1185">Reference proteome</keyword>
<dbReference type="EMBL" id="CAUYUE010000014">
    <property type="protein sequence ID" value="CAK0786410.1"/>
    <property type="molecule type" value="Genomic_DNA"/>
</dbReference>
<feature type="transmembrane region" description="Helical" evidence="2">
    <location>
        <begin position="33"/>
        <end position="56"/>
    </location>
</feature>
<keyword evidence="2" id="KW-1133">Transmembrane helix</keyword>
<evidence type="ECO:0000256" key="1">
    <source>
        <dbReference type="SAM" id="MobiDB-lite"/>
    </source>
</evidence>
<comment type="caution">
    <text evidence="3">The sequence shown here is derived from an EMBL/GenBank/DDBJ whole genome shotgun (WGS) entry which is preliminary data.</text>
</comment>
<feature type="region of interest" description="Disordered" evidence="1">
    <location>
        <begin position="1"/>
        <end position="28"/>
    </location>
</feature>
<feature type="compositionally biased region" description="Basic and acidic residues" evidence="1">
    <location>
        <begin position="1"/>
        <end position="12"/>
    </location>
</feature>
<evidence type="ECO:0000256" key="2">
    <source>
        <dbReference type="SAM" id="Phobius"/>
    </source>
</evidence>
<keyword evidence="2" id="KW-0472">Membrane</keyword>
<name>A0AAV1IK54_9CHLO</name>
<evidence type="ECO:0000313" key="4">
    <source>
        <dbReference type="Proteomes" id="UP001314263"/>
    </source>
</evidence>
<gene>
    <name evidence="3" type="ORF">CVIRNUC_009623</name>
</gene>
<protein>
    <submittedName>
        <fullName evidence="3">Uncharacterized protein</fullName>
    </submittedName>
</protein>
<organism evidence="3 4">
    <name type="scientific">Coccomyxa viridis</name>
    <dbReference type="NCBI Taxonomy" id="1274662"/>
    <lineage>
        <taxon>Eukaryota</taxon>
        <taxon>Viridiplantae</taxon>
        <taxon>Chlorophyta</taxon>
        <taxon>core chlorophytes</taxon>
        <taxon>Trebouxiophyceae</taxon>
        <taxon>Trebouxiophyceae incertae sedis</taxon>
        <taxon>Coccomyxaceae</taxon>
        <taxon>Coccomyxa</taxon>
    </lineage>
</organism>
<reference evidence="3 4" key="1">
    <citation type="submission" date="2023-10" db="EMBL/GenBank/DDBJ databases">
        <authorList>
            <person name="Maclean D."/>
            <person name="Macfadyen A."/>
        </authorList>
    </citation>
    <scope>NUCLEOTIDE SEQUENCE [LARGE SCALE GENOMIC DNA]</scope>
</reference>
<dbReference type="Proteomes" id="UP001314263">
    <property type="component" value="Unassembled WGS sequence"/>
</dbReference>
<keyword evidence="2" id="KW-0812">Transmembrane</keyword>
<accession>A0AAV1IK54</accession>
<proteinExistence type="predicted"/>
<dbReference type="AlphaFoldDB" id="A0AAV1IK54"/>
<evidence type="ECO:0000313" key="3">
    <source>
        <dbReference type="EMBL" id="CAK0786410.1"/>
    </source>
</evidence>
<sequence>MAELRHRAKDETTQVPAPSAEESKTKLPREPDWGVWEVVKLVLMGLLWGAFVLLVAHGSTWLGRWWDNNVGTPGTPSWRRK</sequence>